<dbReference type="Ensembl" id="ENSPTET00000041696.1">
    <property type="protein sequence ID" value="ENSPTEP00000030065.1"/>
    <property type="gene ID" value="ENSPTEG00000029344.1"/>
</dbReference>
<protein>
    <recommendedName>
        <fullName evidence="5">Ig-like domain-containing protein</fullName>
    </recommendedName>
</protein>
<feature type="chain" id="PRO_5034206747" description="Ig-like domain-containing protein" evidence="4">
    <location>
        <begin position="29"/>
        <end position="141"/>
    </location>
</feature>
<dbReference type="GO" id="GO:0005102">
    <property type="term" value="F:signaling receptor binding"/>
    <property type="evidence" value="ECO:0007669"/>
    <property type="project" value="TreeGrafter"/>
</dbReference>
<keyword evidence="2" id="KW-0472">Membrane</keyword>
<dbReference type="GO" id="GO:0009897">
    <property type="term" value="C:external side of plasma membrane"/>
    <property type="evidence" value="ECO:0007669"/>
    <property type="project" value="TreeGrafter"/>
</dbReference>
<dbReference type="InterPro" id="IPR036179">
    <property type="entry name" value="Ig-like_dom_sf"/>
</dbReference>
<feature type="domain" description="Ig-like" evidence="5">
    <location>
        <begin position="29"/>
        <end position="127"/>
    </location>
</feature>
<dbReference type="Pfam" id="PF07686">
    <property type="entry name" value="V-set"/>
    <property type="match status" value="1"/>
</dbReference>
<sequence>MEPAAAPRFSLPASLLLLLLSLCALVSAPFTVVGPASPILAMVGENTTLRCHLSPEKNAEDMEVRWFWSQFFLQYLCLRVGEREQRSRWRSISRGSMALVVHNVTAQENGIYRCYFQEGRSYDKAILRLVVAGLALEAELT</sequence>
<dbReference type="InterPro" id="IPR007110">
    <property type="entry name" value="Ig-like_dom"/>
</dbReference>
<dbReference type="GO" id="GO:0050852">
    <property type="term" value="P:T cell receptor signaling pathway"/>
    <property type="evidence" value="ECO:0007669"/>
    <property type="project" value="TreeGrafter"/>
</dbReference>
<comment type="subcellular location">
    <subcellularLocation>
        <location evidence="1">Membrane</location>
    </subcellularLocation>
</comment>
<dbReference type="InterPro" id="IPR003599">
    <property type="entry name" value="Ig_sub"/>
</dbReference>
<proteinExistence type="predicted"/>
<name>A0A8C9LUJ6_9PRIM</name>
<evidence type="ECO:0000256" key="3">
    <source>
        <dbReference type="ARBA" id="ARBA00023319"/>
    </source>
</evidence>
<organism evidence="6 7">
    <name type="scientific">Piliocolobus tephrosceles</name>
    <name type="common">Ugandan red Colobus</name>
    <dbReference type="NCBI Taxonomy" id="591936"/>
    <lineage>
        <taxon>Eukaryota</taxon>
        <taxon>Metazoa</taxon>
        <taxon>Chordata</taxon>
        <taxon>Craniata</taxon>
        <taxon>Vertebrata</taxon>
        <taxon>Euteleostomi</taxon>
        <taxon>Mammalia</taxon>
        <taxon>Eutheria</taxon>
        <taxon>Euarchontoglires</taxon>
        <taxon>Primates</taxon>
        <taxon>Haplorrhini</taxon>
        <taxon>Catarrhini</taxon>
        <taxon>Cercopithecidae</taxon>
        <taxon>Colobinae</taxon>
        <taxon>Piliocolobus</taxon>
    </lineage>
</organism>
<dbReference type="PROSITE" id="PS50835">
    <property type="entry name" value="IG_LIKE"/>
    <property type="match status" value="1"/>
</dbReference>
<dbReference type="FunFam" id="2.60.40.10:FF:000208">
    <property type="entry name" value="Butyrophilin subfamily 1 member A1"/>
    <property type="match status" value="1"/>
</dbReference>
<reference evidence="6" key="2">
    <citation type="submission" date="2025-09" db="UniProtKB">
        <authorList>
            <consortium name="Ensembl"/>
        </authorList>
    </citation>
    <scope>IDENTIFICATION</scope>
</reference>
<keyword evidence="4" id="KW-0732">Signal</keyword>
<evidence type="ECO:0000256" key="4">
    <source>
        <dbReference type="SAM" id="SignalP"/>
    </source>
</evidence>
<dbReference type="SUPFAM" id="SSF48726">
    <property type="entry name" value="Immunoglobulin"/>
    <property type="match status" value="1"/>
</dbReference>
<feature type="signal peptide" evidence="4">
    <location>
        <begin position="1"/>
        <end position="28"/>
    </location>
</feature>
<dbReference type="SMART" id="SM00409">
    <property type="entry name" value="IG"/>
    <property type="match status" value="1"/>
</dbReference>
<dbReference type="GO" id="GO:0001817">
    <property type="term" value="P:regulation of cytokine production"/>
    <property type="evidence" value="ECO:0007669"/>
    <property type="project" value="TreeGrafter"/>
</dbReference>
<dbReference type="PANTHER" id="PTHR24100">
    <property type="entry name" value="BUTYROPHILIN"/>
    <property type="match status" value="1"/>
</dbReference>
<accession>A0A8C9LUJ6</accession>
<evidence type="ECO:0000313" key="6">
    <source>
        <dbReference type="Ensembl" id="ENSPTEP00000030065.1"/>
    </source>
</evidence>
<evidence type="ECO:0000256" key="2">
    <source>
        <dbReference type="ARBA" id="ARBA00023136"/>
    </source>
</evidence>
<evidence type="ECO:0000256" key="1">
    <source>
        <dbReference type="ARBA" id="ARBA00004370"/>
    </source>
</evidence>
<dbReference type="AlphaFoldDB" id="A0A8C9LUJ6"/>
<evidence type="ECO:0000259" key="5">
    <source>
        <dbReference type="PROSITE" id="PS50835"/>
    </source>
</evidence>
<evidence type="ECO:0000313" key="7">
    <source>
        <dbReference type="Proteomes" id="UP000694416"/>
    </source>
</evidence>
<dbReference type="InterPro" id="IPR013106">
    <property type="entry name" value="Ig_V-set"/>
</dbReference>
<dbReference type="Proteomes" id="UP000694416">
    <property type="component" value="Unplaced"/>
</dbReference>
<dbReference type="PANTHER" id="PTHR24100:SF139">
    <property type="entry name" value="BUTYROPHILIN SUBFAMILY 2 MEMBER A2"/>
    <property type="match status" value="1"/>
</dbReference>
<dbReference type="Gene3D" id="2.60.40.10">
    <property type="entry name" value="Immunoglobulins"/>
    <property type="match status" value="1"/>
</dbReference>
<keyword evidence="3" id="KW-0393">Immunoglobulin domain</keyword>
<dbReference type="InterPro" id="IPR013783">
    <property type="entry name" value="Ig-like_fold"/>
</dbReference>
<reference evidence="6" key="1">
    <citation type="submission" date="2025-08" db="UniProtKB">
        <authorList>
            <consortium name="Ensembl"/>
        </authorList>
    </citation>
    <scope>IDENTIFICATION</scope>
</reference>
<keyword evidence="7" id="KW-1185">Reference proteome</keyword>
<dbReference type="InterPro" id="IPR050504">
    <property type="entry name" value="IgSF_BTN/MOG"/>
</dbReference>